<comment type="subunit">
    <text evidence="5 6">Homodimer.</text>
</comment>
<evidence type="ECO:0000313" key="8">
    <source>
        <dbReference type="EMBL" id="WCL53906.1"/>
    </source>
</evidence>
<evidence type="ECO:0000256" key="6">
    <source>
        <dbReference type="RuleBase" id="RU361200"/>
    </source>
</evidence>
<dbReference type="AlphaFoldDB" id="A0AAE9XPE4"/>
<keyword evidence="3 5" id="KW-0658">Purine biosynthesis</keyword>
<feature type="binding site" evidence="5">
    <location>
        <position position="146"/>
    </location>
    <ligand>
        <name>ATP</name>
        <dbReference type="ChEBI" id="CHEBI:30616"/>
    </ligand>
</feature>
<comment type="function">
    <text evidence="6">Catalyzes the ATP-dependent conversion of 5-aminoimidazole ribonucleotide (AIR) and HCO(3)- to N5-carboxyaminoimidazole ribonucleotide (N5-CAIR).</text>
</comment>
<dbReference type="Pfam" id="PF17769">
    <property type="entry name" value="PurK_C"/>
    <property type="match status" value="1"/>
</dbReference>
<comment type="catalytic activity">
    <reaction evidence="5 6">
        <text>5-amino-1-(5-phospho-beta-D-ribosyl)imidazole + hydrogencarbonate + ATP = 5-carboxyamino-1-(5-phospho-D-ribosyl)imidazole + ADP + phosphate + 2 H(+)</text>
        <dbReference type="Rhea" id="RHEA:19317"/>
        <dbReference type="ChEBI" id="CHEBI:15378"/>
        <dbReference type="ChEBI" id="CHEBI:17544"/>
        <dbReference type="ChEBI" id="CHEBI:30616"/>
        <dbReference type="ChEBI" id="CHEBI:43474"/>
        <dbReference type="ChEBI" id="CHEBI:58730"/>
        <dbReference type="ChEBI" id="CHEBI:137981"/>
        <dbReference type="ChEBI" id="CHEBI:456216"/>
        <dbReference type="EC" id="6.3.4.18"/>
    </reaction>
</comment>
<comment type="function">
    <text evidence="5">Catalyzes the ATP-dependent conversion of 5-aminoimidazole ribonucleotide (AIR) and HCO(3)(-) to N5-carboxyaminoimidazole ribonucleotide (N5-CAIR).</text>
</comment>
<evidence type="ECO:0000256" key="4">
    <source>
        <dbReference type="ARBA" id="ARBA00022840"/>
    </source>
</evidence>
<sequence length="362" mass="39936">MTAVKPGSTIGILGGGQLGRMLALAAAKLGYRTHIFCPDERSPAFHVARQFTIAPYENEEALAEFAKSCAVVTYEFENVPAKTAEIVARHSNLRPCARALKISQDRLLEKTFLNECGVTTAPFQPFETEEELTAAFRVIGRPAVAKTRRMGYDGKGQILIKNRQDIDRVMEVTGGAPSILEGFVQFDREISAIVARSVEGDVAAFPVGENVHTNHILDTTDVPATITEVVEAKAKVMATRIANALDYVGVLAVEMFVNDKTGDVIVNEIAPRVHNSGHWTIEGAETSQFEQHIRAICGLPLGPTKALGKVRMKNLLGKDILEYEQYLADTNAHFHHYGKLDPRDGRKMGHVTWVERFRPEEK</sequence>
<feature type="binding site" evidence="5">
    <location>
        <begin position="181"/>
        <end position="184"/>
    </location>
    <ligand>
        <name>ATP</name>
        <dbReference type="ChEBI" id="CHEBI:30616"/>
    </ligand>
</feature>
<dbReference type="GO" id="GO:0006189">
    <property type="term" value="P:'de novo' IMP biosynthetic process"/>
    <property type="evidence" value="ECO:0007669"/>
    <property type="project" value="UniProtKB-UniRule"/>
</dbReference>
<organism evidence="8 9">
    <name type="scientific">Gimibacter soli</name>
    <dbReference type="NCBI Taxonomy" id="3024400"/>
    <lineage>
        <taxon>Bacteria</taxon>
        <taxon>Pseudomonadati</taxon>
        <taxon>Pseudomonadota</taxon>
        <taxon>Alphaproteobacteria</taxon>
        <taxon>Kordiimonadales</taxon>
        <taxon>Temperatibacteraceae</taxon>
        <taxon>Gimibacter</taxon>
    </lineage>
</organism>
<accession>A0AAE9XPE4</accession>
<reference evidence="8" key="1">
    <citation type="submission" date="2023-01" db="EMBL/GenBank/DDBJ databases">
        <title>The genome sequence of Kordiimonadaceae bacterium 6D33.</title>
        <authorList>
            <person name="Liu Y."/>
        </authorList>
    </citation>
    <scope>NUCLEOTIDE SEQUENCE</scope>
    <source>
        <strain evidence="8">6D33</strain>
    </source>
</reference>
<dbReference type="GO" id="GO:0005829">
    <property type="term" value="C:cytosol"/>
    <property type="evidence" value="ECO:0007669"/>
    <property type="project" value="TreeGrafter"/>
</dbReference>
<evidence type="ECO:0000256" key="1">
    <source>
        <dbReference type="ARBA" id="ARBA00022598"/>
    </source>
</evidence>
<dbReference type="GO" id="GO:0005524">
    <property type="term" value="F:ATP binding"/>
    <property type="evidence" value="ECO:0007669"/>
    <property type="project" value="UniProtKB-UniRule"/>
</dbReference>
<dbReference type="InterPro" id="IPR040686">
    <property type="entry name" value="PurK_C"/>
</dbReference>
<dbReference type="GO" id="GO:0004638">
    <property type="term" value="F:phosphoribosylaminoimidazole carboxylase activity"/>
    <property type="evidence" value="ECO:0007669"/>
    <property type="project" value="InterPro"/>
</dbReference>
<dbReference type="EMBL" id="CP116805">
    <property type="protein sequence ID" value="WCL53906.1"/>
    <property type="molecule type" value="Genomic_DNA"/>
</dbReference>
<dbReference type="Gene3D" id="3.40.50.20">
    <property type="match status" value="1"/>
</dbReference>
<dbReference type="InterPro" id="IPR003135">
    <property type="entry name" value="ATP-grasp_carboxylate-amine"/>
</dbReference>
<dbReference type="InterPro" id="IPR016185">
    <property type="entry name" value="PreATP-grasp_dom_sf"/>
</dbReference>
<dbReference type="Pfam" id="PF02222">
    <property type="entry name" value="ATP-grasp"/>
    <property type="match status" value="1"/>
</dbReference>
<dbReference type="NCBIfam" id="NF004675">
    <property type="entry name" value="PRK06019.1-1"/>
    <property type="match status" value="1"/>
</dbReference>
<dbReference type="PANTHER" id="PTHR11609:SF5">
    <property type="entry name" value="PHOSPHORIBOSYLAMINOIMIDAZOLE CARBOXYLASE"/>
    <property type="match status" value="1"/>
</dbReference>
<dbReference type="NCBIfam" id="NF004679">
    <property type="entry name" value="PRK06019.1-5"/>
    <property type="match status" value="1"/>
</dbReference>
<dbReference type="SUPFAM" id="SSF56059">
    <property type="entry name" value="Glutathione synthetase ATP-binding domain-like"/>
    <property type="match status" value="1"/>
</dbReference>
<keyword evidence="9" id="KW-1185">Reference proteome</keyword>
<dbReference type="FunFam" id="3.40.50.20:FF:000016">
    <property type="entry name" value="N5-carboxyaminoimidazole ribonucleotide synthase"/>
    <property type="match status" value="1"/>
</dbReference>
<dbReference type="Gene3D" id="3.30.470.20">
    <property type="entry name" value="ATP-grasp fold, B domain"/>
    <property type="match status" value="1"/>
</dbReference>
<feature type="binding site" evidence="5">
    <location>
        <position position="212"/>
    </location>
    <ligand>
        <name>ATP</name>
        <dbReference type="ChEBI" id="CHEBI:30616"/>
    </ligand>
</feature>
<dbReference type="InterPro" id="IPR013815">
    <property type="entry name" value="ATP_grasp_subdomain_1"/>
</dbReference>
<dbReference type="SUPFAM" id="SSF51246">
    <property type="entry name" value="Rudiment single hybrid motif"/>
    <property type="match status" value="1"/>
</dbReference>
<feature type="domain" description="ATP-grasp" evidence="7">
    <location>
        <begin position="110"/>
        <end position="297"/>
    </location>
</feature>
<dbReference type="EC" id="6.3.4.18" evidence="5 6"/>
<dbReference type="NCBIfam" id="NF004676">
    <property type="entry name" value="PRK06019.1-2"/>
    <property type="match status" value="1"/>
</dbReference>
<dbReference type="FunFam" id="3.30.1490.20:FF:000015">
    <property type="entry name" value="N5-carboxyaminoimidazole ribonucleotide synthase"/>
    <property type="match status" value="1"/>
</dbReference>
<dbReference type="GO" id="GO:0046872">
    <property type="term" value="F:metal ion binding"/>
    <property type="evidence" value="ECO:0007669"/>
    <property type="project" value="InterPro"/>
</dbReference>
<dbReference type="Gene3D" id="3.30.1490.20">
    <property type="entry name" value="ATP-grasp fold, A domain"/>
    <property type="match status" value="1"/>
</dbReference>
<dbReference type="GO" id="GO:0034028">
    <property type="term" value="F:5-(carboxyamino)imidazole ribonucleotide synthase activity"/>
    <property type="evidence" value="ECO:0007669"/>
    <property type="project" value="UniProtKB-UniRule"/>
</dbReference>
<protein>
    <recommendedName>
        <fullName evidence="5 6">N5-carboxyaminoimidazole ribonucleotide synthase</fullName>
        <shortName evidence="5 6">N5-CAIR synthase</shortName>
        <ecNumber evidence="5 6">6.3.4.18</ecNumber>
    </recommendedName>
    <alternativeName>
        <fullName evidence="5 6">5-(carboxyamino)imidazole ribonucleotide synthetase</fullName>
    </alternativeName>
</protein>
<dbReference type="SUPFAM" id="SSF52440">
    <property type="entry name" value="PreATP-grasp domain"/>
    <property type="match status" value="1"/>
</dbReference>
<dbReference type="NCBIfam" id="TIGR01161">
    <property type="entry name" value="purK"/>
    <property type="match status" value="1"/>
</dbReference>
<dbReference type="FunFam" id="3.30.470.20:FF:000029">
    <property type="entry name" value="N5-carboxyaminoimidazole ribonucleotide synthase"/>
    <property type="match status" value="1"/>
</dbReference>
<feature type="binding site" evidence="5">
    <location>
        <begin position="267"/>
        <end position="268"/>
    </location>
    <ligand>
        <name>ATP</name>
        <dbReference type="ChEBI" id="CHEBI:30616"/>
    </ligand>
</feature>
<dbReference type="Proteomes" id="UP001217500">
    <property type="component" value="Chromosome"/>
</dbReference>
<evidence type="ECO:0000256" key="3">
    <source>
        <dbReference type="ARBA" id="ARBA00022755"/>
    </source>
</evidence>
<feature type="binding site" evidence="5">
    <location>
        <position position="106"/>
    </location>
    <ligand>
        <name>ATP</name>
        <dbReference type="ChEBI" id="CHEBI:30616"/>
    </ligand>
</feature>
<comment type="pathway">
    <text evidence="5 6">Purine metabolism; IMP biosynthesis via de novo pathway; 5-amino-1-(5-phospho-D-ribosyl)imidazole-4-carboxylate from 5-amino-1-(5-phospho-D-ribosyl)imidazole (N5-CAIR route): step 1/2.</text>
</comment>
<evidence type="ECO:0000256" key="2">
    <source>
        <dbReference type="ARBA" id="ARBA00022741"/>
    </source>
</evidence>
<evidence type="ECO:0000313" key="9">
    <source>
        <dbReference type="Proteomes" id="UP001217500"/>
    </source>
</evidence>
<dbReference type="Pfam" id="PF22660">
    <property type="entry name" value="RS_preATP-grasp-like"/>
    <property type="match status" value="1"/>
</dbReference>
<keyword evidence="4 5" id="KW-0067">ATP-binding</keyword>
<dbReference type="InterPro" id="IPR005875">
    <property type="entry name" value="PurK"/>
</dbReference>
<dbReference type="HAMAP" id="MF_01928">
    <property type="entry name" value="PurK"/>
    <property type="match status" value="1"/>
</dbReference>
<feature type="binding site" evidence="5">
    <location>
        <position position="189"/>
    </location>
    <ligand>
        <name>ATP</name>
        <dbReference type="ChEBI" id="CHEBI:30616"/>
    </ligand>
</feature>
<dbReference type="RefSeq" id="WP_289503608.1">
    <property type="nucleotide sequence ID" value="NZ_CP116805.1"/>
</dbReference>
<evidence type="ECO:0000259" key="7">
    <source>
        <dbReference type="PROSITE" id="PS50975"/>
    </source>
</evidence>
<keyword evidence="1 5" id="KW-0436">Ligase</keyword>
<feature type="binding site" evidence="5">
    <location>
        <begin position="151"/>
        <end position="157"/>
    </location>
    <ligand>
        <name>ATP</name>
        <dbReference type="ChEBI" id="CHEBI:30616"/>
    </ligand>
</feature>
<name>A0AAE9XPE4_9PROT</name>
<keyword evidence="2 5" id="KW-0547">Nucleotide-binding</keyword>
<dbReference type="InterPro" id="IPR054350">
    <property type="entry name" value="PurT/PurK_preATP-grasp"/>
</dbReference>
<dbReference type="PANTHER" id="PTHR11609">
    <property type="entry name" value="PURINE BIOSYNTHESIS PROTEIN 6/7, PUR6/7"/>
    <property type="match status" value="1"/>
</dbReference>
<dbReference type="KEGG" id="gso:PH603_15315"/>
<gene>
    <name evidence="5 6" type="primary">purK</name>
    <name evidence="8" type="ORF">PH603_15315</name>
</gene>
<dbReference type="InterPro" id="IPR011761">
    <property type="entry name" value="ATP-grasp"/>
</dbReference>
<proteinExistence type="inferred from homology"/>
<comment type="similarity">
    <text evidence="5 6">Belongs to the PurK/PurT family.</text>
</comment>
<dbReference type="PROSITE" id="PS50975">
    <property type="entry name" value="ATP_GRASP"/>
    <property type="match status" value="1"/>
</dbReference>
<evidence type="ECO:0000256" key="5">
    <source>
        <dbReference type="HAMAP-Rule" id="MF_01928"/>
    </source>
</evidence>
<dbReference type="InterPro" id="IPR011054">
    <property type="entry name" value="Rudment_hybrid_motif"/>
</dbReference>